<sequence>MHEIDPKQLTLSPSMLFADDWMLLGAGTEKTSWNTMTVSWGQLGSLWGHGGGMPTAIVYVRPQRYTKLFMDSNEYFTLCAFGPEHKRDLAYLGTHSGKDEDKVKKTSLHPLFFKEGPYFQEAKLVLVCKTLYQAPIVAEGFKDKRLIEDNYPNNDFHDMYIGEIVKVLVSD</sequence>
<proteinExistence type="predicted"/>
<evidence type="ECO:0000313" key="1">
    <source>
        <dbReference type="EMBL" id="TGY64577.1"/>
    </source>
</evidence>
<gene>
    <name evidence="1" type="ORF">E5336_11965</name>
</gene>
<dbReference type="Proteomes" id="UP000308836">
    <property type="component" value="Unassembled WGS sequence"/>
</dbReference>
<dbReference type="EMBL" id="SRYG01000039">
    <property type="protein sequence ID" value="TGY64577.1"/>
    <property type="molecule type" value="Genomic_DNA"/>
</dbReference>
<reference evidence="1" key="1">
    <citation type="submission" date="2019-04" db="EMBL/GenBank/DDBJ databases">
        <title>Microbes associate with the intestines of laboratory mice.</title>
        <authorList>
            <person name="Navarre W."/>
            <person name="Wong E."/>
            <person name="Huang K."/>
            <person name="Tropini C."/>
            <person name="Ng K."/>
            <person name="Yu B."/>
        </authorList>
    </citation>
    <scope>NUCLEOTIDE SEQUENCE</scope>
    <source>
        <strain evidence="1">NM09_H32</strain>
    </source>
</reference>
<evidence type="ECO:0000313" key="2">
    <source>
        <dbReference type="Proteomes" id="UP000308836"/>
    </source>
</evidence>
<keyword evidence="2" id="KW-1185">Reference proteome</keyword>
<comment type="caution">
    <text evidence="1">The sequence shown here is derived from an EMBL/GenBank/DDBJ whole genome shotgun (WGS) entry which is preliminary data.</text>
</comment>
<protein>
    <submittedName>
        <fullName evidence="1">Flavin reductase family protein</fullName>
    </submittedName>
</protein>
<name>A0AC61R415_9FIRM</name>
<accession>A0AC61R415</accession>
<organism evidence="1 2">
    <name type="scientific">Dubosiella muris</name>
    <dbReference type="NCBI Taxonomy" id="3038133"/>
    <lineage>
        <taxon>Bacteria</taxon>
        <taxon>Bacillati</taxon>
        <taxon>Bacillota</taxon>
        <taxon>Erysipelotrichia</taxon>
        <taxon>Erysipelotrichales</taxon>
        <taxon>Erysipelotrichaceae</taxon>
        <taxon>Dubosiella</taxon>
    </lineage>
</organism>